<keyword evidence="3 6" id="KW-0812">Transmembrane</keyword>
<evidence type="ECO:0000256" key="5">
    <source>
        <dbReference type="ARBA" id="ARBA00023136"/>
    </source>
</evidence>
<dbReference type="Pfam" id="PF12704">
    <property type="entry name" value="MacB_PCD"/>
    <property type="match status" value="2"/>
</dbReference>
<dbReference type="PANTHER" id="PTHR30572">
    <property type="entry name" value="MEMBRANE COMPONENT OF TRANSPORTER-RELATED"/>
    <property type="match status" value="1"/>
</dbReference>
<evidence type="ECO:0000256" key="2">
    <source>
        <dbReference type="ARBA" id="ARBA00022475"/>
    </source>
</evidence>
<evidence type="ECO:0000259" key="8">
    <source>
        <dbReference type="Pfam" id="PF12704"/>
    </source>
</evidence>
<evidence type="ECO:0000256" key="6">
    <source>
        <dbReference type="SAM" id="Phobius"/>
    </source>
</evidence>
<feature type="domain" description="MacB-like periplasmic core" evidence="8">
    <location>
        <begin position="454"/>
        <end position="615"/>
    </location>
</feature>
<dbReference type="GO" id="GO:0022857">
    <property type="term" value="F:transmembrane transporter activity"/>
    <property type="evidence" value="ECO:0007669"/>
    <property type="project" value="TreeGrafter"/>
</dbReference>
<feature type="transmembrane region" description="Helical" evidence="6">
    <location>
        <begin position="269"/>
        <end position="292"/>
    </location>
</feature>
<sequence length="628" mass="69863">KMATLLNVAGLSVAFAAFMVIMMQVDYDRMFDKCHPDHAEIFRMEFINKEGRQANISRPLAESLFASSPHIVAGGLANANPLLGQIFFTVEVNGDKRSYKEKIMPVTPGYMDVFTFDFVEGTKEALKNPGHAVIPLSLSRKLFGDGSSVGKLLLGRDRTLTVGAVYRDFPANTSVGNIIYRAIPEDENKNKWGDFHYYVYIRIDDAANISLISENFKKNFERTPETADHGITLNNPDNDIHFTPLIDLHYIAGVAYDIIPKAGRETLPVLFAIAIVILVIAGINFTNFSTALTPMRIKSINTQKVMGAEVSMIRWSLIGEAVLISLFAYILALLWVDLFAHSPLSVLVDAELSFMAHPLITGSTALIAVATGTLAGLYPAFYMTSFPPVLALKGSFGLSSQGRRLRNTLMGFQFMASFALIIGAGFMYLQNHYMKHAALGYEKDELIVTNISDKIQKSTDAFAARMREFSGIEAVTYSMMLLSSADQYGDLGRGYKGKNVTYQVIPVDYSFLDVMGIPVSEGRNFRIEDTHTEYGVYIFNETARDRFELEVGTTISRSEIVGIMPDIKFASFRTEVVPMAFYLTGTRKWADSHQYAYVKVKGGSDMRAAMEHVRATLAEFDPEYPFNV</sequence>
<evidence type="ECO:0000313" key="9">
    <source>
        <dbReference type="EMBL" id="RRD69512.1"/>
    </source>
</evidence>
<gene>
    <name evidence="9" type="ORF">EII41_13455</name>
</gene>
<evidence type="ECO:0000259" key="7">
    <source>
        <dbReference type="Pfam" id="PF02687"/>
    </source>
</evidence>
<dbReference type="EMBL" id="RQYN01000109">
    <property type="protein sequence ID" value="RRD69512.1"/>
    <property type="molecule type" value="Genomic_DNA"/>
</dbReference>
<keyword evidence="2" id="KW-1003">Cell membrane</keyword>
<evidence type="ECO:0000256" key="1">
    <source>
        <dbReference type="ARBA" id="ARBA00004651"/>
    </source>
</evidence>
<feature type="transmembrane region" description="Helical" evidence="6">
    <location>
        <begin position="313"/>
        <end position="336"/>
    </location>
</feature>
<dbReference type="InterPro" id="IPR003838">
    <property type="entry name" value="ABC3_permease_C"/>
</dbReference>
<organism evidence="9 10">
    <name type="scientific">Tannerella forsythia</name>
    <name type="common">Bacteroides forsythus</name>
    <dbReference type="NCBI Taxonomy" id="28112"/>
    <lineage>
        <taxon>Bacteria</taxon>
        <taxon>Pseudomonadati</taxon>
        <taxon>Bacteroidota</taxon>
        <taxon>Bacteroidia</taxon>
        <taxon>Bacteroidales</taxon>
        <taxon>Tannerellaceae</taxon>
        <taxon>Tannerella</taxon>
    </lineage>
</organism>
<comment type="caution">
    <text evidence="9">The sequence shown here is derived from an EMBL/GenBank/DDBJ whole genome shotgun (WGS) entry which is preliminary data.</text>
</comment>
<feature type="domain" description="ABC3 transporter permease C-terminal" evidence="7">
    <location>
        <begin position="272"/>
        <end position="387"/>
    </location>
</feature>
<evidence type="ECO:0000256" key="4">
    <source>
        <dbReference type="ARBA" id="ARBA00022989"/>
    </source>
</evidence>
<evidence type="ECO:0000313" key="10">
    <source>
        <dbReference type="Proteomes" id="UP000279860"/>
    </source>
</evidence>
<reference evidence="9 10" key="1">
    <citation type="submission" date="2018-11" db="EMBL/GenBank/DDBJ databases">
        <title>Genomes From Bacteria Associated with the Canine Oral Cavity: a Test Case for Automated Genome-Based Taxonomic Assignment.</title>
        <authorList>
            <person name="Coil D.A."/>
            <person name="Jospin G."/>
            <person name="Darling A.E."/>
            <person name="Wallis C."/>
            <person name="Davis I.J."/>
            <person name="Harris S."/>
            <person name="Eisen J.A."/>
            <person name="Holcombe L.J."/>
            <person name="O'Flynn C."/>
        </authorList>
    </citation>
    <scope>NUCLEOTIDE SEQUENCE [LARGE SCALE GENOMIC DNA]</scope>
    <source>
        <strain evidence="9 10">OH1426_COT-023</strain>
    </source>
</reference>
<dbReference type="Proteomes" id="UP000279860">
    <property type="component" value="Unassembled WGS sequence"/>
</dbReference>
<name>A0A3P1YF17_TANFO</name>
<feature type="non-terminal residue" evidence="9">
    <location>
        <position position="628"/>
    </location>
</feature>
<dbReference type="Pfam" id="PF02687">
    <property type="entry name" value="FtsX"/>
    <property type="match status" value="1"/>
</dbReference>
<dbReference type="RefSeq" id="WP_148091759.1">
    <property type="nucleotide sequence ID" value="NZ_RQYN01000109.1"/>
</dbReference>
<dbReference type="InterPro" id="IPR025857">
    <property type="entry name" value="MacB_PCD"/>
</dbReference>
<keyword evidence="4 6" id="KW-1133">Transmembrane helix</keyword>
<feature type="domain" description="MacB-like periplasmic core" evidence="8">
    <location>
        <begin position="4"/>
        <end position="216"/>
    </location>
</feature>
<protein>
    <submittedName>
        <fullName evidence="9">ABC transporter permease</fullName>
    </submittedName>
</protein>
<dbReference type="GO" id="GO:0005886">
    <property type="term" value="C:plasma membrane"/>
    <property type="evidence" value="ECO:0007669"/>
    <property type="project" value="UniProtKB-SubCell"/>
</dbReference>
<dbReference type="PANTHER" id="PTHR30572:SF18">
    <property type="entry name" value="ABC-TYPE MACROLIDE FAMILY EXPORT SYSTEM PERMEASE COMPONENT 2"/>
    <property type="match status" value="1"/>
</dbReference>
<proteinExistence type="predicted"/>
<feature type="non-terminal residue" evidence="9">
    <location>
        <position position="1"/>
    </location>
</feature>
<evidence type="ECO:0000256" key="3">
    <source>
        <dbReference type="ARBA" id="ARBA00022692"/>
    </source>
</evidence>
<feature type="transmembrane region" description="Helical" evidence="6">
    <location>
        <begin position="409"/>
        <end position="429"/>
    </location>
</feature>
<dbReference type="InterPro" id="IPR050250">
    <property type="entry name" value="Macrolide_Exporter_MacB"/>
</dbReference>
<comment type="subcellular location">
    <subcellularLocation>
        <location evidence="1">Cell membrane</location>
        <topology evidence="1">Multi-pass membrane protein</topology>
    </subcellularLocation>
</comment>
<accession>A0A3P1YF17</accession>
<dbReference type="AlphaFoldDB" id="A0A3P1YF17"/>
<keyword evidence="5 6" id="KW-0472">Membrane</keyword>
<feature type="transmembrane region" description="Helical" evidence="6">
    <location>
        <begin position="356"/>
        <end position="378"/>
    </location>
</feature>